<keyword evidence="1" id="KW-0812">Transmembrane</keyword>
<evidence type="ECO:0000256" key="1">
    <source>
        <dbReference type="SAM" id="Phobius"/>
    </source>
</evidence>
<sequence>MTSCQSMSALPSPSKSSAALTCQLLGTLRAANRADFLVIPSICQIATSPVVKFRHITSLLPSPLKSFLGFLPVVAFLNSIATIFSAVIVTVHLLPMGTSHPVQATNVEPSAGVPVRIT</sequence>
<keyword evidence="3" id="KW-1185">Reference proteome</keyword>
<evidence type="ECO:0000313" key="3">
    <source>
        <dbReference type="Proteomes" id="UP000033423"/>
    </source>
</evidence>
<keyword evidence="1" id="KW-0472">Membrane</keyword>
<comment type="caution">
    <text evidence="2">The sequence shown here is derived from an EMBL/GenBank/DDBJ whole genome shotgun (WGS) entry which is preliminary data.</text>
</comment>
<proteinExistence type="predicted"/>
<accession>A0A0F3GQY5</accession>
<organism evidence="2 3">
    <name type="scientific">Candidatus Magnetobacterium bavaricum</name>
    <dbReference type="NCBI Taxonomy" id="29290"/>
    <lineage>
        <taxon>Bacteria</taxon>
        <taxon>Pseudomonadati</taxon>
        <taxon>Nitrospirota</taxon>
        <taxon>Thermodesulfovibrionia</taxon>
        <taxon>Thermodesulfovibrionales</taxon>
        <taxon>Candidatus Magnetobacteriaceae</taxon>
        <taxon>Candidatus Magnetobacterium</taxon>
    </lineage>
</organism>
<keyword evidence="1" id="KW-1133">Transmembrane helix</keyword>
<gene>
    <name evidence="2" type="ORF">MBAV_003442</name>
</gene>
<dbReference type="EMBL" id="LACI01001501">
    <property type="protein sequence ID" value="KJU84364.1"/>
    <property type="molecule type" value="Genomic_DNA"/>
</dbReference>
<feature type="transmembrane region" description="Helical" evidence="1">
    <location>
        <begin position="67"/>
        <end position="94"/>
    </location>
</feature>
<evidence type="ECO:0000313" key="2">
    <source>
        <dbReference type="EMBL" id="KJU84364.1"/>
    </source>
</evidence>
<protein>
    <submittedName>
        <fullName evidence="2">Uncharacterized protein</fullName>
    </submittedName>
</protein>
<reference evidence="2 3" key="1">
    <citation type="submission" date="2015-02" db="EMBL/GenBank/DDBJ databases">
        <title>Single-cell genomics of uncultivated deep-branching MTB reveals a conserved set of magnetosome genes.</title>
        <authorList>
            <person name="Kolinko S."/>
            <person name="Richter M."/>
            <person name="Glockner F.O."/>
            <person name="Brachmann A."/>
            <person name="Schuler D."/>
        </authorList>
    </citation>
    <scope>NUCLEOTIDE SEQUENCE [LARGE SCALE GENOMIC DNA]</scope>
    <source>
        <strain evidence="2">TM-1</strain>
    </source>
</reference>
<dbReference type="AlphaFoldDB" id="A0A0F3GQY5"/>
<dbReference type="Proteomes" id="UP000033423">
    <property type="component" value="Unassembled WGS sequence"/>
</dbReference>
<name>A0A0F3GQY5_9BACT</name>